<gene>
    <name evidence="2" type="ORF">LVY65_05040</name>
</gene>
<dbReference type="EMBL" id="JAKFGM010000001">
    <property type="protein sequence ID" value="MCF2514431.1"/>
    <property type="molecule type" value="Genomic_DNA"/>
</dbReference>
<feature type="transmembrane region" description="Helical" evidence="1">
    <location>
        <begin position="103"/>
        <end position="126"/>
    </location>
</feature>
<keyword evidence="3" id="KW-1185">Reference proteome</keyword>
<evidence type="ECO:0000313" key="2">
    <source>
        <dbReference type="EMBL" id="MCF2514431.1"/>
    </source>
</evidence>
<keyword evidence="1" id="KW-0472">Membrane</keyword>
<evidence type="ECO:0000313" key="3">
    <source>
        <dbReference type="Proteomes" id="UP001139410"/>
    </source>
</evidence>
<organism evidence="2 3">
    <name type="scientific">Sphingomonas cremea</name>
    <dbReference type="NCBI Taxonomy" id="2904799"/>
    <lineage>
        <taxon>Bacteria</taxon>
        <taxon>Pseudomonadati</taxon>
        <taxon>Pseudomonadota</taxon>
        <taxon>Alphaproteobacteria</taxon>
        <taxon>Sphingomonadales</taxon>
        <taxon>Sphingomonadaceae</taxon>
        <taxon>Sphingomonas</taxon>
    </lineage>
</organism>
<feature type="transmembrane region" description="Helical" evidence="1">
    <location>
        <begin position="12"/>
        <end position="32"/>
    </location>
</feature>
<dbReference type="AlphaFoldDB" id="A0A9X1QKL2"/>
<proteinExistence type="predicted"/>
<reference evidence="2" key="1">
    <citation type="submission" date="2022-01" db="EMBL/GenBank/DDBJ databases">
        <authorList>
            <person name="Jo J.-H."/>
            <person name="Im W.-T."/>
        </authorList>
    </citation>
    <scope>NUCLEOTIDE SEQUENCE</scope>
    <source>
        <strain evidence="2">G124</strain>
    </source>
</reference>
<dbReference type="Proteomes" id="UP001139410">
    <property type="component" value="Unassembled WGS sequence"/>
</dbReference>
<protein>
    <submittedName>
        <fullName evidence="2">Uncharacterized protein</fullName>
    </submittedName>
</protein>
<keyword evidence="1" id="KW-1133">Transmembrane helix</keyword>
<comment type="caution">
    <text evidence="2">The sequence shown here is derived from an EMBL/GenBank/DDBJ whole genome shotgun (WGS) entry which is preliminary data.</text>
</comment>
<accession>A0A9X1QKL2</accession>
<name>A0A9X1QKL2_9SPHN</name>
<dbReference type="RefSeq" id="WP_235066894.1">
    <property type="nucleotide sequence ID" value="NZ_JAKFGM010000001.1"/>
</dbReference>
<evidence type="ECO:0000256" key="1">
    <source>
        <dbReference type="SAM" id="Phobius"/>
    </source>
</evidence>
<sequence length="307" mass="33423">MGWSAREVAVAAGIVFAAAVPIGGAIMMVNYANREQISAELEASGNANSYSNRANMAKEDRCLPLATSARAECEAKEDDAARQARHDEYDLAAQRATAIWTRYMGFAAIFGTAFGMLGIVLVLATFRANKRSADAAQDANRPWLHLDIKPGALTISADQVTVNFSLTATNSGKSPAVHVVAFSRLLILSEDEDFPIYIARDTALAVFKHWEGGMVEFGRTVFPDKPESLDSTAFSENGAVAAARGHAKPPNLYLVVGLRYRFLGQQRCTVEAHSLALLDKELRDLKTQANLNERAYILVDHPNTYIT</sequence>
<keyword evidence="1" id="KW-0812">Transmembrane</keyword>